<accession>A0A2V2N1D7</accession>
<dbReference type="EMBL" id="QGMZ01000027">
    <property type="protein sequence ID" value="PWR72385.1"/>
    <property type="molecule type" value="Genomic_DNA"/>
</dbReference>
<evidence type="ECO:0000259" key="4">
    <source>
        <dbReference type="Pfam" id="PF00171"/>
    </source>
</evidence>
<protein>
    <submittedName>
        <fullName evidence="5">Aldehyde dehydrogenase</fullName>
    </submittedName>
</protein>
<keyword evidence="6" id="KW-1185">Reference proteome</keyword>
<dbReference type="PANTHER" id="PTHR11699">
    <property type="entry name" value="ALDEHYDE DEHYDROGENASE-RELATED"/>
    <property type="match status" value="1"/>
</dbReference>
<evidence type="ECO:0000313" key="5">
    <source>
        <dbReference type="EMBL" id="PWR72385.1"/>
    </source>
</evidence>
<feature type="domain" description="Aldehyde dehydrogenase" evidence="4">
    <location>
        <begin position="11"/>
        <end position="467"/>
    </location>
</feature>
<dbReference type="InterPro" id="IPR016162">
    <property type="entry name" value="Ald_DH_N"/>
</dbReference>
<evidence type="ECO:0000256" key="3">
    <source>
        <dbReference type="ARBA" id="ARBA00023002"/>
    </source>
</evidence>
<dbReference type="PROSITE" id="PS00070">
    <property type="entry name" value="ALDEHYDE_DEHYDR_CYS"/>
    <property type="match status" value="1"/>
</dbReference>
<dbReference type="InterPro" id="IPR016161">
    <property type="entry name" value="Ald_DH/histidinol_DH"/>
</dbReference>
<comment type="caution">
    <text evidence="5">The sequence shown here is derived from an EMBL/GenBank/DDBJ whole genome shotgun (WGS) entry which is preliminary data.</text>
</comment>
<gene>
    <name evidence="5" type="ORF">DLD82_12415</name>
</gene>
<dbReference type="AlphaFoldDB" id="A0A2V2N1D7"/>
<dbReference type="InterPro" id="IPR016163">
    <property type="entry name" value="Ald_DH_C"/>
</dbReference>
<dbReference type="GO" id="GO:0016620">
    <property type="term" value="F:oxidoreductase activity, acting on the aldehyde or oxo group of donors, NAD or NADP as acceptor"/>
    <property type="evidence" value="ECO:0007669"/>
    <property type="project" value="InterPro"/>
</dbReference>
<sequence>MKIGPGDEPHEQISVLNPADGSIIGEVPAGTRQDADNAVLLAREAFSSWSRTDATNRSKILFTSAERVRADQKELAVLLTREQGKPIRESMNEIAGFARVLEYYASISGSLPGDYGKSSSYGHMVVARQPLGVCAAIIPWNMPALIMAWKIGPVLATGNTMVLKPSKTAPLTCIALAGHLSASGLPEDVLKIVTGTGEVIGKSLATHPDIRSLSFTGSVDTGIRVASLAAPTLKKTILELGGSDAMIVCHDADLKAAAKGAVSGRFFNCGQTCTAIKRVFVHEQIAGSFINEIKELTSRFKIGNGLESGVDMGPLHTRRQRDLVHEIVRNTIDSDMGQVLTGGVLSDAGSLNSGNFYMPTILTDVDPDAPVMKEEVFGPVLPVTTFSTLDEAIDHANATRFGLGSSVWTHDARTISRAIEELNAGIIWVNQHLRIPPEVPFGGMKSSGIGRENGRNALLSYLEEKTILINP</sequence>
<keyword evidence="3" id="KW-0560">Oxidoreductase</keyword>
<comment type="subunit">
    <text evidence="2">Homotetramer.</text>
</comment>
<evidence type="ECO:0000313" key="6">
    <source>
        <dbReference type="Proteomes" id="UP000245934"/>
    </source>
</evidence>
<evidence type="ECO:0000256" key="2">
    <source>
        <dbReference type="ARBA" id="ARBA00011881"/>
    </source>
</evidence>
<comment type="similarity">
    <text evidence="1">Belongs to the aldehyde dehydrogenase family.</text>
</comment>
<dbReference type="InterPro" id="IPR016160">
    <property type="entry name" value="Ald_DH_CS_CYS"/>
</dbReference>
<dbReference type="Gene3D" id="3.40.309.10">
    <property type="entry name" value="Aldehyde Dehydrogenase, Chain A, domain 2"/>
    <property type="match status" value="1"/>
</dbReference>
<evidence type="ECO:0000256" key="1">
    <source>
        <dbReference type="ARBA" id="ARBA00009986"/>
    </source>
</evidence>
<dbReference type="Proteomes" id="UP000245934">
    <property type="component" value="Unassembled WGS sequence"/>
</dbReference>
<dbReference type="FunFam" id="3.40.309.10:FF:000009">
    <property type="entry name" value="Aldehyde dehydrogenase A"/>
    <property type="match status" value="1"/>
</dbReference>
<organism evidence="5 6">
    <name type="scientific">Methanospirillum stamsii</name>
    <dbReference type="NCBI Taxonomy" id="1277351"/>
    <lineage>
        <taxon>Archaea</taxon>
        <taxon>Methanobacteriati</taxon>
        <taxon>Methanobacteriota</taxon>
        <taxon>Stenosarchaea group</taxon>
        <taxon>Methanomicrobia</taxon>
        <taxon>Methanomicrobiales</taxon>
        <taxon>Methanospirillaceae</taxon>
        <taxon>Methanospirillum</taxon>
    </lineage>
</organism>
<proteinExistence type="inferred from homology"/>
<dbReference type="OrthoDB" id="6342at2157"/>
<reference evidence="5 6" key="1">
    <citation type="submission" date="2018-05" db="EMBL/GenBank/DDBJ databases">
        <title>Draft genome of Methanospirillum stamsii Pt1.</title>
        <authorList>
            <person name="Dueholm M.S."/>
            <person name="Nielsen P.H."/>
            <person name="Bakmann L.F."/>
            <person name="Otzen D.E."/>
        </authorList>
    </citation>
    <scope>NUCLEOTIDE SEQUENCE [LARGE SCALE GENOMIC DNA]</scope>
    <source>
        <strain evidence="5 6">Pt1</strain>
    </source>
</reference>
<dbReference type="GeneID" id="97608306"/>
<dbReference type="Pfam" id="PF00171">
    <property type="entry name" value="Aldedh"/>
    <property type="match status" value="1"/>
</dbReference>
<dbReference type="FunFam" id="3.40.605.10:FF:000007">
    <property type="entry name" value="NAD/NADP-dependent betaine aldehyde dehydrogenase"/>
    <property type="match status" value="1"/>
</dbReference>
<dbReference type="SUPFAM" id="SSF53720">
    <property type="entry name" value="ALDH-like"/>
    <property type="match status" value="1"/>
</dbReference>
<name>A0A2V2N1D7_9EURY</name>
<dbReference type="Gene3D" id="3.40.605.10">
    <property type="entry name" value="Aldehyde Dehydrogenase, Chain A, domain 1"/>
    <property type="match status" value="1"/>
</dbReference>
<dbReference type="InterPro" id="IPR015590">
    <property type="entry name" value="Aldehyde_DH_dom"/>
</dbReference>
<dbReference type="RefSeq" id="WP_109941445.1">
    <property type="nucleotide sequence ID" value="NZ_CP176366.1"/>
</dbReference>